<sequence length="44" mass="5060">MRSFKSDEANFKSIMDGTAKQRAQTVFNLCRDFALQVSDVLIYN</sequence>
<keyword evidence="2" id="KW-1185">Reference proteome</keyword>
<evidence type="ECO:0000313" key="1">
    <source>
        <dbReference type="EMBL" id="WCT14248.1"/>
    </source>
</evidence>
<dbReference type="RefSeq" id="WP_273632614.1">
    <property type="nucleotide sequence ID" value="NZ_CP117167.1"/>
</dbReference>
<proteinExistence type="predicted"/>
<evidence type="ECO:0000313" key="2">
    <source>
        <dbReference type="Proteomes" id="UP001216139"/>
    </source>
</evidence>
<accession>A0ABY7TDH7</accession>
<organism evidence="1 2">
    <name type="scientific">Mucilaginibacter jinjuensis</name>
    <dbReference type="NCBI Taxonomy" id="1176721"/>
    <lineage>
        <taxon>Bacteria</taxon>
        <taxon>Pseudomonadati</taxon>
        <taxon>Bacteroidota</taxon>
        <taxon>Sphingobacteriia</taxon>
        <taxon>Sphingobacteriales</taxon>
        <taxon>Sphingobacteriaceae</taxon>
        <taxon>Mucilaginibacter</taxon>
    </lineage>
</organism>
<name>A0ABY7TDH7_9SPHI</name>
<protein>
    <submittedName>
        <fullName evidence="1">Uncharacterized protein</fullName>
    </submittedName>
</protein>
<dbReference type="Proteomes" id="UP001216139">
    <property type="component" value="Chromosome"/>
</dbReference>
<reference evidence="1 2" key="1">
    <citation type="submission" date="2023-02" db="EMBL/GenBank/DDBJ databases">
        <title>Genome sequence of Mucilaginibacter jinjuensis strain KACC 16571.</title>
        <authorList>
            <person name="Kim S."/>
            <person name="Heo J."/>
            <person name="Kwon S.-W."/>
        </authorList>
    </citation>
    <scope>NUCLEOTIDE SEQUENCE [LARGE SCALE GENOMIC DNA]</scope>
    <source>
        <strain evidence="1 2">KACC 16571</strain>
    </source>
</reference>
<gene>
    <name evidence="1" type="ORF">PQO05_09915</name>
</gene>
<dbReference type="EMBL" id="CP117167">
    <property type="protein sequence ID" value="WCT14248.1"/>
    <property type="molecule type" value="Genomic_DNA"/>
</dbReference>